<dbReference type="RefSeq" id="XP_009166043.1">
    <property type="nucleotide sequence ID" value="XM_009167779.1"/>
</dbReference>
<protein>
    <submittedName>
        <fullName evidence="1">Uncharacterized protein</fullName>
    </submittedName>
</protein>
<dbReference type="AlphaFoldDB" id="A0A075AHM8"/>
<dbReference type="CTD" id="20317505"/>
<organism evidence="1 2">
    <name type="scientific">Opisthorchis viverrini</name>
    <name type="common">Southeast Asian liver fluke</name>
    <dbReference type="NCBI Taxonomy" id="6198"/>
    <lineage>
        <taxon>Eukaryota</taxon>
        <taxon>Metazoa</taxon>
        <taxon>Spiralia</taxon>
        <taxon>Lophotrochozoa</taxon>
        <taxon>Platyhelminthes</taxon>
        <taxon>Trematoda</taxon>
        <taxon>Digenea</taxon>
        <taxon>Opisthorchiida</taxon>
        <taxon>Opisthorchiata</taxon>
        <taxon>Opisthorchiidae</taxon>
        <taxon>Opisthorchis</taxon>
    </lineage>
</organism>
<name>A0A075AHM8_OPIVI</name>
<evidence type="ECO:0000313" key="1">
    <source>
        <dbReference type="EMBL" id="KER30159.1"/>
    </source>
</evidence>
<gene>
    <name evidence="1" type="ORF">T265_03318</name>
</gene>
<keyword evidence="2" id="KW-1185">Reference proteome</keyword>
<sequence>MGHRGYQDQFKSTEPEQLSNIATEWHTQNEKLTQAGWTEVQRIETENALNDRRCSSIQRSAVRGAIP</sequence>
<dbReference type="Proteomes" id="UP000054324">
    <property type="component" value="Unassembled WGS sequence"/>
</dbReference>
<dbReference type="KEGG" id="ovi:T265_03318"/>
<dbReference type="GeneID" id="20317505"/>
<evidence type="ECO:0000313" key="2">
    <source>
        <dbReference type="Proteomes" id="UP000054324"/>
    </source>
</evidence>
<proteinExistence type="predicted"/>
<dbReference type="EMBL" id="KL596665">
    <property type="protein sequence ID" value="KER30159.1"/>
    <property type="molecule type" value="Genomic_DNA"/>
</dbReference>
<reference evidence="1 2" key="1">
    <citation type="submission" date="2013-11" db="EMBL/GenBank/DDBJ databases">
        <title>Opisthorchis viverrini - life in the bile duct.</title>
        <authorList>
            <person name="Young N.D."/>
            <person name="Nagarajan N."/>
            <person name="Lin S.J."/>
            <person name="Korhonen P.K."/>
            <person name="Jex A.R."/>
            <person name="Hall R.S."/>
            <person name="Safavi-Hemami H."/>
            <person name="Kaewkong W."/>
            <person name="Bertrand D."/>
            <person name="Gao S."/>
            <person name="Seet Q."/>
            <person name="Wongkham S."/>
            <person name="Teh B.T."/>
            <person name="Wongkham C."/>
            <person name="Intapan P.M."/>
            <person name="Maleewong W."/>
            <person name="Yang X."/>
            <person name="Hu M."/>
            <person name="Wang Z."/>
            <person name="Hofmann A."/>
            <person name="Sternberg P.W."/>
            <person name="Tan P."/>
            <person name="Wang J."/>
            <person name="Gasser R.B."/>
        </authorList>
    </citation>
    <scope>NUCLEOTIDE SEQUENCE [LARGE SCALE GENOMIC DNA]</scope>
</reference>
<accession>A0A075AHM8</accession>